<proteinExistence type="predicted"/>
<evidence type="ECO:0000259" key="4">
    <source>
        <dbReference type="PROSITE" id="PS50949"/>
    </source>
</evidence>
<gene>
    <name evidence="5" type="ORF">GCM10022380_02800</name>
</gene>
<keyword evidence="6" id="KW-1185">Reference proteome</keyword>
<evidence type="ECO:0000256" key="3">
    <source>
        <dbReference type="ARBA" id="ARBA00023163"/>
    </source>
</evidence>
<feature type="domain" description="HTH gntR-type" evidence="4">
    <location>
        <begin position="33"/>
        <end position="103"/>
    </location>
</feature>
<dbReference type="SMART" id="SM00345">
    <property type="entry name" value="HTH_GNTR"/>
    <property type="match status" value="1"/>
</dbReference>
<evidence type="ECO:0000313" key="5">
    <source>
        <dbReference type="EMBL" id="GAA3789900.1"/>
    </source>
</evidence>
<dbReference type="SUPFAM" id="SSF48008">
    <property type="entry name" value="GntR ligand-binding domain-like"/>
    <property type="match status" value="1"/>
</dbReference>
<dbReference type="SMART" id="SM00895">
    <property type="entry name" value="FCD"/>
    <property type="match status" value="1"/>
</dbReference>
<dbReference type="InterPro" id="IPR011711">
    <property type="entry name" value="GntR_C"/>
</dbReference>
<dbReference type="Pfam" id="PF00392">
    <property type="entry name" value="GntR"/>
    <property type="match status" value="1"/>
</dbReference>
<dbReference type="PANTHER" id="PTHR43537:SF5">
    <property type="entry name" value="UXU OPERON TRANSCRIPTIONAL REGULATOR"/>
    <property type="match status" value="1"/>
</dbReference>
<evidence type="ECO:0000256" key="2">
    <source>
        <dbReference type="ARBA" id="ARBA00023125"/>
    </source>
</evidence>
<dbReference type="InterPro" id="IPR008920">
    <property type="entry name" value="TF_FadR/GntR_C"/>
</dbReference>
<organism evidence="5 6">
    <name type="scientific">Amycolatopsis tucumanensis</name>
    <dbReference type="NCBI Taxonomy" id="401106"/>
    <lineage>
        <taxon>Bacteria</taxon>
        <taxon>Bacillati</taxon>
        <taxon>Actinomycetota</taxon>
        <taxon>Actinomycetes</taxon>
        <taxon>Pseudonocardiales</taxon>
        <taxon>Pseudonocardiaceae</taxon>
        <taxon>Amycolatopsis</taxon>
    </lineage>
</organism>
<sequence length="268" mass="29498">MSLDAGARQLPEPVGLSVSGLSGRAVALPPPEVDVNRYVADLVRREIRLGLLPPGSALPSEREFAEMLGVGRTPVQLAFRQLRSEGLIEQRRGRNGGAFVRGASEDESRFQDVIAEAVRNRDEIRLAMEYRCLVEPVVARLASERRTAVELATLQAAHDELQSAPDDASFMRSDAVFHLVLAHITGNPFLVRGIEESRQCCHPALALLPESGAFHDATIAEHHEILAAVEAREPADAERAMRAHVERSMWSVQKLLSTLKERQPDAPR</sequence>
<dbReference type="Gene3D" id="1.10.10.10">
    <property type="entry name" value="Winged helix-like DNA-binding domain superfamily/Winged helix DNA-binding domain"/>
    <property type="match status" value="1"/>
</dbReference>
<dbReference type="SUPFAM" id="SSF46785">
    <property type="entry name" value="Winged helix' DNA-binding domain"/>
    <property type="match status" value="1"/>
</dbReference>
<evidence type="ECO:0000313" key="6">
    <source>
        <dbReference type="Proteomes" id="UP001501624"/>
    </source>
</evidence>
<dbReference type="InterPro" id="IPR000524">
    <property type="entry name" value="Tscrpt_reg_HTH_GntR"/>
</dbReference>
<dbReference type="Pfam" id="PF07729">
    <property type="entry name" value="FCD"/>
    <property type="match status" value="1"/>
</dbReference>
<keyword evidence="3" id="KW-0804">Transcription</keyword>
<dbReference type="Proteomes" id="UP001501624">
    <property type="component" value="Unassembled WGS sequence"/>
</dbReference>
<dbReference type="CDD" id="cd07377">
    <property type="entry name" value="WHTH_GntR"/>
    <property type="match status" value="1"/>
</dbReference>
<reference evidence="6" key="1">
    <citation type="journal article" date="2019" name="Int. J. Syst. Evol. Microbiol.">
        <title>The Global Catalogue of Microorganisms (GCM) 10K type strain sequencing project: providing services to taxonomists for standard genome sequencing and annotation.</title>
        <authorList>
            <consortium name="The Broad Institute Genomics Platform"/>
            <consortium name="The Broad Institute Genome Sequencing Center for Infectious Disease"/>
            <person name="Wu L."/>
            <person name="Ma J."/>
        </authorList>
    </citation>
    <scope>NUCLEOTIDE SEQUENCE [LARGE SCALE GENOMIC DNA]</scope>
    <source>
        <strain evidence="6">JCM 17017</strain>
    </source>
</reference>
<evidence type="ECO:0000256" key="1">
    <source>
        <dbReference type="ARBA" id="ARBA00023015"/>
    </source>
</evidence>
<dbReference type="PRINTS" id="PR00035">
    <property type="entry name" value="HTHGNTR"/>
</dbReference>
<comment type="caution">
    <text evidence="5">The sequence shown here is derived from an EMBL/GenBank/DDBJ whole genome shotgun (WGS) entry which is preliminary data.</text>
</comment>
<dbReference type="InterPro" id="IPR036388">
    <property type="entry name" value="WH-like_DNA-bd_sf"/>
</dbReference>
<keyword evidence="1" id="KW-0805">Transcription regulation</keyword>
<protein>
    <submittedName>
        <fullName evidence="5">FadR/GntR family transcriptional regulator</fullName>
    </submittedName>
</protein>
<dbReference type="Gene3D" id="1.20.120.530">
    <property type="entry name" value="GntR ligand-binding domain-like"/>
    <property type="match status" value="1"/>
</dbReference>
<dbReference type="PANTHER" id="PTHR43537">
    <property type="entry name" value="TRANSCRIPTIONAL REGULATOR, GNTR FAMILY"/>
    <property type="match status" value="1"/>
</dbReference>
<accession>A0ABP7HAW6</accession>
<keyword evidence="2" id="KW-0238">DNA-binding</keyword>
<dbReference type="PROSITE" id="PS50949">
    <property type="entry name" value="HTH_GNTR"/>
    <property type="match status" value="1"/>
</dbReference>
<dbReference type="EMBL" id="BAABCM010000001">
    <property type="protein sequence ID" value="GAA3789900.1"/>
    <property type="molecule type" value="Genomic_DNA"/>
</dbReference>
<name>A0ABP7HAW6_9PSEU</name>
<dbReference type="InterPro" id="IPR036390">
    <property type="entry name" value="WH_DNA-bd_sf"/>
</dbReference>